<dbReference type="EC" id="3.6.1.41" evidence="1"/>
<protein>
    <recommendedName>
        <fullName evidence="1">bis(5'-nucleosyl)-tetraphosphatase (symmetrical)</fullName>
        <ecNumber evidence="1">3.6.1.41</ecNumber>
    </recommendedName>
</protein>
<dbReference type="GO" id="GO:0046872">
    <property type="term" value="F:metal ion binding"/>
    <property type="evidence" value="ECO:0007669"/>
    <property type="project" value="UniProtKB-KW"/>
</dbReference>
<dbReference type="RefSeq" id="WP_007288739.1">
    <property type="nucleotide sequence ID" value="NZ_AAWL01000004.1"/>
</dbReference>
<dbReference type="PROSITE" id="PS51831">
    <property type="entry name" value="HD"/>
    <property type="match status" value="1"/>
</dbReference>
<reference evidence="8 9" key="2">
    <citation type="submission" date="2007-01" db="EMBL/GenBank/DDBJ databases">
        <title>Sequencing of the draft genome and assembly of Thermosinus carboxydivorans Nor1.</title>
        <authorList>
            <consortium name="US DOE Joint Genome Institute (JGI-PGF)"/>
            <person name="Copeland A."/>
            <person name="Lucas S."/>
            <person name="Lapidus A."/>
            <person name="Barry K."/>
            <person name="Glavina del Rio T."/>
            <person name="Dalin E."/>
            <person name="Tice H."/>
            <person name="Bruce D."/>
            <person name="Pitluck S."/>
            <person name="Richardson P."/>
        </authorList>
    </citation>
    <scope>NUCLEOTIDE SEQUENCE [LARGE SCALE GENOMIC DNA]</scope>
    <source>
        <strain evidence="8 9">Nor1</strain>
    </source>
</reference>
<organism evidence="8 9">
    <name type="scientific">Thermosinus carboxydivorans Nor1</name>
    <dbReference type="NCBI Taxonomy" id="401526"/>
    <lineage>
        <taxon>Bacteria</taxon>
        <taxon>Bacillati</taxon>
        <taxon>Bacillota</taxon>
        <taxon>Negativicutes</taxon>
        <taxon>Selenomonadales</taxon>
        <taxon>Sporomusaceae</taxon>
        <taxon>Thermosinus</taxon>
    </lineage>
</organism>
<evidence type="ECO:0000256" key="6">
    <source>
        <dbReference type="ARBA" id="ARBA00049417"/>
    </source>
</evidence>
<feature type="domain" description="HD" evidence="7">
    <location>
        <begin position="18"/>
        <end position="133"/>
    </location>
</feature>
<keyword evidence="3" id="KW-0547">Nucleotide-binding</keyword>
<name>A1HNX7_9FIRM</name>
<keyword evidence="9" id="KW-1185">Reference proteome</keyword>
<comment type="caution">
    <text evidence="8">The sequence shown here is derived from an EMBL/GenBank/DDBJ whole genome shotgun (WGS) entry which is preliminary data.</text>
</comment>
<reference evidence="8 9" key="1">
    <citation type="submission" date="2007-01" db="EMBL/GenBank/DDBJ databases">
        <title>Annotation of the draft genome assembly of Thermosinus carboxydivorans Nor1.</title>
        <authorList>
            <consortium name="US DOE Joint Genome Institute (JGI-ORNL)"/>
            <person name="Larimer F."/>
            <person name="Land M."/>
            <person name="Hauser L."/>
        </authorList>
    </citation>
    <scope>NUCLEOTIDE SEQUENCE [LARGE SCALE GENOMIC DNA]</scope>
    <source>
        <strain evidence="8 9">Nor1</strain>
    </source>
</reference>
<accession>A1HNX7</accession>
<evidence type="ECO:0000256" key="5">
    <source>
        <dbReference type="ARBA" id="ARBA00023004"/>
    </source>
</evidence>
<gene>
    <name evidence="8" type="ORF">TcarDRAFT_1632</name>
</gene>
<dbReference type="PANTHER" id="PTHR35795:SF1">
    <property type="entry name" value="BIS(5'-NUCLEOSYL)-TETRAPHOSPHATASE, SYMMETRICAL"/>
    <property type="match status" value="1"/>
</dbReference>
<sequence length="188" mass="20741">MDYQQIKAKLARRLTPKRLAHSVGVSETSAWLAEKYGADVREARLAGLVHDCAREMTSNTLLQLAEAFGIVVNDVERQEPVLLHAPVGAALAEREYGIRDPQILRAIALHTTGGADLTLLDKIVYLADFIEPHRDFPGVDKLRSLAGIDLDAAVLAAYDQTLQYIVSRRALLHPATVEGRNQLLIKLK</sequence>
<dbReference type="AlphaFoldDB" id="A1HNX7"/>
<dbReference type="CDD" id="cd00077">
    <property type="entry name" value="HDc"/>
    <property type="match status" value="1"/>
</dbReference>
<dbReference type="SMART" id="SM00471">
    <property type="entry name" value="HDc"/>
    <property type="match status" value="1"/>
</dbReference>
<dbReference type="EMBL" id="AAWL01000004">
    <property type="protein sequence ID" value="EAX48085.1"/>
    <property type="molecule type" value="Genomic_DNA"/>
</dbReference>
<keyword evidence="4 8" id="KW-0378">Hydrolase</keyword>
<comment type="catalytic activity">
    <reaction evidence="6">
        <text>P(1),P(4)-bis(5'-adenosyl) tetraphosphate + H2O = 2 ADP + 2 H(+)</text>
        <dbReference type="Rhea" id="RHEA:24252"/>
        <dbReference type="ChEBI" id="CHEBI:15377"/>
        <dbReference type="ChEBI" id="CHEBI:15378"/>
        <dbReference type="ChEBI" id="CHEBI:58141"/>
        <dbReference type="ChEBI" id="CHEBI:456216"/>
        <dbReference type="EC" id="3.6.1.41"/>
    </reaction>
</comment>
<dbReference type="SUPFAM" id="SSF109604">
    <property type="entry name" value="HD-domain/PDEase-like"/>
    <property type="match status" value="1"/>
</dbReference>
<evidence type="ECO:0000256" key="3">
    <source>
        <dbReference type="ARBA" id="ARBA00022741"/>
    </source>
</evidence>
<dbReference type="Gene3D" id="1.10.3210.10">
    <property type="entry name" value="Hypothetical protein af1432"/>
    <property type="match status" value="1"/>
</dbReference>
<dbReference type="NCBIfam" id="TIGR00488">
    <property type="entry name" value="bis(5'-nucleosyl)-tetraphosphatase (symmetrical) YqeK"/>
    <property type="match status" value="1"/>
</dbReference>
<dbReference type="GO" id="GO:0000166">
    <property type="term" value="F:nucleotide binding"/>
    <property type="evidence" value="ECO:0007669"/>
    <property type="project" value="UniProtKB-KW"/>
</dbReference>
<proteinExistence type="predicted"/>
<evidence type="ECO:0000256" key="2">
    <source>
        <dbReference type="ARBA" id="ARBA00022723"/>
    </source>
</evidence>
<dbReference type="GO" id="GO:0008803">
    <property type="term" value="F:bis(5'-nucleosyl)-tetraphosphatase (symmetrical) activity"/>
    <property type="evidence" value="ECO:0007669"/>
    <property type="project" value="UniProtKB-EC"/>
</dbReference>
<dbReference type="InterPro" id="IPR051094">
    <property type="entry name" value="Diverse_Catalytic_Enzymes"/>
</dbReference>
<keyword evidence="2" id="KW-0479">Metal-binding</keyword>
<dbReference type="InterPro" id="IPR006674">
    <property type="entry name" value="HD_domain"/>
</dbReference>
<dbReference type="InterPro" id="IPR003607">
    <property type="entry name" value="HD/PDEase_dom"/>
</dbReference>
<evidence type="ECO:0000256" key="1">
    <source>
        <dbReference type="ARBA" id="ARBA00012506"/>
    </source>
</evidence>
<dbReference type="Pfam" id="PF01966">
    <property type="entry name" value="HD"/>
    <property type="match status" value="1"/>
</dbReference>
<dbReference type="Proteomes" id="UP000005139">
    <property type="component" value="Unassembled WGS sequence"/>
</dbReference>
<dbReference type="PANTHER" id="PTHR35795">
    <property type="entry name" value="SLR1885 PROTEIN"/>
    <property type="match status" value="1"/>
</dbReference>
<evidence type="ECO:0000313" key="8">
    <source>
        <dbReference type="EMBL" id="EAX48085.1"/>
    </source>
</evidence>
<evidence type="ECO:0000259" key="7">
    <source>
        <dbReference type="PROSITE" id="PS51831"/>
    </source>
</evidence>
<keyword evidence="5" id="KW-0408">Iron</keyword>
<evidence type="ECO:0000313" key="9">
    <source>
        <dbReference type="Proteomes" id="UP000005139"/>
    </source>
</evidence>
<dbReference type="eggNOG" id="COG1713">
    <property type="taxonomic scope" value="Bacteria"/>
</dbReference>
<dbReference type="InterPro" id="IPR005249">
    <property type="entry name" value="YqeK"/>
</dbReference>
<dbReference type="OrthoDB" id="5295945at2"/>
<evidence type="ECO:0000256" key="4">
    <source>
        <dbReference type="ARBA" id="ARBA00022801"/>
    </source>
</evidence>